<dbReference type="Proteomes" id="UP001465668">
    <property type="component" value="Unassembled WGS sequence"/>
</dbReference>
<dbReference type="Pfam" id="PF08386">
    <property type="entry name" value="Abhydrolase_4"/>
    <property type="match status" value="1"/>
</dbReference>
<evidence type="ECO:0000313" key="6">
    <source>
        <dbReference type="Proteomes" id="UP001465668"/>
    </source>
</evidence>
<dbReference type="InterPro" id="IPR013595">
    <property type="entry name" value="Pept_S33_TAP-like_C"/>
</dbReference>
<keyword evidence="3" id="KW-0732">Signal</keyword>
<feature type="signal peptide" evidence="3">
    <location>
        <begin position="1"/>
        <end position="19"/>
    </location>
</feature>
<evidence type="ECO:0000313" key="5">
    <source>
        <dbReference type="EMBL" id="KAK9776524.1"/>
    </source>
</evidence>
<sequence>MRSNVLVALLPGLLSLSAAVDVKDFDWEAITPSYNLTYTPCYGELQCARLIVPLDWQDETNPHTVALAITKLPAKVPEDDPTFGGTIFTNPGGPGGSGVDLILSQGHNLQNISGGSKNYEILSWDPRGVGFTTPKADCFQGDNAARGLANFQTLVIGPLDSSDYTLKRQWARTQAFGRLCEGSAKNGSILPYLTTPSVVRDMVEMLDQIHVARGHGAQVVYASEDGAEKMLNLKKRKDEVPRIQYWGFSYGSILGNTFASMYPGRVGRLIIDGIADADDYMKGTWLNNLQDTEAIVDHFYKSCFEAGNACSLKKPSDIKWQDVKQRVDAFIAQTNEEPISIIKNNKIVLITGTELLSAFTMAVFSPLKTFKRLADLLSGTLESNYTLLLADLGYSTPQLHDNRALLNSSTFGGKDATRAIKCGDGEDETHHDLSYFKSYLEELKSQSPTLGADFATTRFACSGWTIRPKWRFTGPFTTPKHDSTLVEGKPAAPLLILSSRLDPVTPLHNAVNMAAKHPGAAYVVQESTGHCATSVPSKCTKKIVQDYLEHGTVPKSGTVCQADCDPWNPCEQEDQSMMIGMIGLCDETGSLIRHNRLTI</sequence>
<protein>
    <submittedName>
        <fullName evidence="5">TAP-like protein-domain-containing protein</fullName>
    </submittedName>
</protein>
<reference evidence="5 6" key="1">
    <citation type="submission" date="2024-02" db="EMBL/GenBank/DDBJ databases">
        <title>First draft genome assembly of two strains of Seiridium cardinale.</title>
        <authorList>
            <person name="Emiliani G."/>
            <person name="Scali E."/>
        </authorList>
    </citation>
    <scope>NUCLEOTIDE SEQUENCE [LARGE SCALE GENOMIC DNA]</scope>
    <source>
        <strain evidence="5 6">BM-138-000479</strain>
    </source>
</reference>
<dbReference type="SUPFAM" id="SSF53474">
    <property type="entry name" value="alpha/beta-Hydrolases"/>
    <property type="match status" value="2"/>
</dbReference>
<gene>
    <name evidence="5" type="ORF">SCAR479_06847</name>
</gene>
<evidence type="ECO:0000256" key="2">
    <source>
        <dbReference type="ARBA" id="ARBA00022801"/>
    </source>
</evidence>
<name>A0ABR2XRT2_9PEZI</name>
<organism evidence="5 6">
    <name type="scientific">Seiridium cardinale</name>
    <dbReference type="NCBI Taxonomy" id="138064"/>
    <lineage>
        <taxon>Eukaryota</taxon>
        <taxon>Fungi</taxon>
        <taxon>Dikarya</taxon>
        <taxon>Ascomycota</taxon>
        <taxon>Pezizomycotina</taxon>
        <taxon>Sordariomycetes</taxon>
        <taxon>Xylariomycetidae</taxon>
        <taxon>Amphisphaeriales</taxon>
        <taxon>Sporocadaceae</taxon>
        <taxon>Seiridium</taxon>
    </lineage>
</organism>
<keyword evidence="2" id="KW-0378">Hydrolase</keyword>
<comment type="similarity">
    <text evidence="1">Belongs to the peptidase S33 family.</text>
</comment>
<dbReference type="Gene3D" id="3.40.50.1820">
    <property type="entry name" value="alpha/beta hydrolase"/>
    <property type="match status" value="1"/>
</dbReference>
<dbReference type="PANTHER" id="PTHR43248:SF25">
    <property type="entry name" value="AB HYDROLASE-1 DOMAIN-CONTAINING PROTEIN-RELATED"/>
    <property type="match status" value="1"/>
</dbReference>
<dbReference type="InterPro" id="IPR029058">
    <property type="entry name" value="AB_hydrolase_fold"/>
</dbReference>
<dbReference type="PANTHER" id="PTHR43248">
    <property type="entry name" value="2-SUCCINYL-6-HYDROXY-2,4-CYCLOHEXADIENE-1-CARBOXYLATE SYNTHASE"/>
    <property type="match status" value="1"/>
</dbReference>
<proteinExistence type="inferred from homology"/>
<dbReference type="EMBL" id="JARVKM010000027">
    <property type="protein sequence ID" value="KAK9776524.1"/>
    <property type="molecule type" value="Genomic_DNA"/>
</dbReference>
<evidence type="ECO:0000256" key="1">
    <source>
        <dbReference type="ARBA" id="ARBA00010088"/>
    </source>
</evidence>
<keyword evidence="6" id="KW-1185">Reference proteome</keyword>
<comment type="caution">
    <text evidence="5">The sequence shown here is derived from an EMBL/GenBank/DDBJ whole genome shotgun (WGS) entry which is preliminary data.</text>
</comment>
<evidence type="ECO:0000256" key="3">
    <source>
        <dbReference type="SAM" id="SignalP"/>
    </source>
</evidence>
<feature type="chain" id="PRO_5046655751" evidence="3">
    <location>
        <begin position="20"/>
        <end position="599"/>
    </location>
</feature>
<accession>A0ABR2XRT2</accession>
<dbReference type="InterPro" id="IPR051601">
    <property type="entry name" value="Serine_prot/Carboxylest_S33"/>
</dbReference>
<evidence type="ECO:0000259" key="4">
    <source>
        <dbReference type="Pfam" id="PF08386"/>
    </source>
</evidence>
<feature type="domain" description="Peptidase S33 tripeptidyl aminopeptidase-like C-terminal" evidence="4">
    <location>
        <begin position="448"/>
        <end position="560"/>
    </location>
</feature>